<dbReference type="GO" id="GO:0043772">
    <property type="term" value="F:acyl-phosphate glycerol-3-phosphate acyltransferase activity"/>
    <property type="evidence" value="ECO:0007669"/>
    <property type="project" value="InterPro"/>
</dbReference>
<keyword evidence="7 10" id="KW-0472">Membrane</keyword>
<organism evidence="11">
    <name type="scientific">marine metagenome</name>
    <dbReference type="NCBI Taxonomy" id="408172"/>
    <lineage>
        <taxon>unclassified sequences</taxon>
        <taxon>metagenomes</taxon>
        <taxon>ecological metagenomes</taxon>
    </lineage>
</organism>
<proteinExistence type="inferred from homology"/>
<evidence type="ECO:0000256" key="3">
    <source>
        <dbReference type="ARBA" id="ARBA00022679"/>
    </source>
</evidence>
<keyword evidence="4 10" id="KW-0812">Transmembrane</keyword>
<dbReference type="GO" id="GO:0008654">
    <property type="term" value="P:phospholipid biosynthetic process"/>
    <property type="evidence" value="ECO:0007669"/>
    <property type="project" value="UniProtKB-KW"/>
</dbReference>
<gene>
    <name evidence="11" type="ORF">METZ01_LOCUS51612</name>
</gene>
<keyword evidence="3" id="KW-0808">Transferase</keyword>
<keyword evidence="2" id="KW-0444">Lipid biosynthesis</keyword>
<dbReference type="EMBL" id="UINC01002636">
    <property type="protein sequence ID" value="SUZ98758.1"/>
    <property type="molecule type" value="Genomic_DNA"/>
</dbReference>
<evidence type="ECO:0000256" key="1">
    <source>
        <dbReference type="ARBA" id="ARBA00022475"/>
    </source>
</evidence>
<keyword evidence="5 10" id="KW-1133">Transmembrane helix</keyword>
<protein>
    <submittedName>
        <fullName evidence="11">Uncharacterized protein</fullName>
    </submittedName>
</protein>
<feature type="transmembrane region" description="Helical" evidence="10">
    <location>
        <begin position="6"/>
        <end position="26"/>
    </location>
</feature>
<evidence type="ECO:0000256" key="5">
    <source>
        <dbReference type="ARBA" id="ARBA00022989"/>
    </source>
</evidence>
<dbReference type="AlphaFoldDB" id="A0A381S602"/>
<feature type="transmembrane region" description="Helical" evidence="10">
    <location>
        <begin position="107"/>
        <end position="131"/>
    </location>
</feature>
<evidence type="ECO:0000256" key="9">
    <source>
        <dbReference type="ARBA" id="ARBA00023264"/>
    </source>
</evidence>
<evidence type="ECO:0000256" key="4">
    <source>
        <dbReference type="ARBA" id="ARBA00022692"/>
    </source>
</evidence>
<keyword evidence="6" id="KW-0443">Lipid metabolism</keyword>
<dbReference type="SMART" id="SM01207">
    <property type="entry name" value="G3P_acyltransf"/>
    <property type="match status" value="1"/>
</dbReference>
<keyword evidence="1" id="KW-1003">Cell membrane</keyword>
<dbReference type="HAMAP" id="MF_01043">
    <property type="entry name" value="PlsY"/>
    <property type="match status" value="1"/>
</dbReference>
<dbReference type="PANTHER" id="PTHR30309">
    <property type="entry name" value="INNER MEMBRANE PROTEIN YGIH"/>
    <property type="match status" value="1"/>
</dbReference>
<feature type="transmembrane region" description="Helical" evidence="10">
    <location>
        <begin position="143"/>
        <end position="172"/>
    </location>
</feature>
<dbReference type="PANTHER" id="PTHR30309:SF0">
    <property type="entry name" value="GLYCEROL-3-PHOSPHATE ACYLTRANSFERASE-RELATED"/>
    <property type="match status" value="1"/>
</dbReference>
<evidence type="ECO:0000313" key="11">
    <source>
        <dbReference type="EMBL" id="SUZ98758.1"/>
    </source>
</evidence>
<sequence>MSFIFYLIGSIPFALIIPKLFGLDDIRNIGSGNVGATNVLRTGNKLLAGIVLMLDILKGYLPILILVIFEIENNLFQIIFLGHFAIIGHIFPLWLKFKGGKGVATYIGFLFGINIIFGLIFIISWIIIAFINKYSSLSSITSLIVLPIYIFFSNYNLLIVLFFMYLSILIIFKHSSNIRRLLNKSESQIKL</sequence>
<evidence type="ECO:0000256" key="8">
    <source>
        <dbReference type="ARBA" id="ARBA00023209"/>
    </source>
</evidence>
<evidence type="ECO:0000256" key="2">
    <source>
        <dbReference type="ARBA" id="ARBA00022516"/>
    </source>
</evidence>
<dbReference type="InterPro" id="IPR003811">
    <property type="entry name" value="G3P_acylTferase_PlsY"/>
</dbReference>
<dbReference type="Pfam" id="PF02660">
    <property type="entry name" value="G3P_acyltransf"/>
    <property type="match status" value="1"/>
</dbReference>
<keyword evidence="9" id="KW-1208">Phospholipid metabolism</keyword>
<reference evidence="11" key="1">
    <citation type="submission" date="2018-05" db="EMBL/GenBank/DDBJ databases">
        <authorList>
            <person name="Lanie J.A."/>
            <person name="Ng W.-L."/>
            <person name="Kazmierczak K.M."/>
            <person name="Andrzejewski T.M."/>
            <person name="Davidsen T.M."/>
            <person name="Wayne K.J."/>
            <person name="Tettelin H."/>
            <person name="Glass J.I."/>
            <person name="Rusch D."/>
            <person name="Podicherti R."/>
            <person name="Tsui H.-C.T."/>
            <person name="Winkler M.E."/>
        </authorList>
    </citation>
    <scope>NUCLEOTIDE SEQUENCE</scope>
</reference>
<name>A0A381S602_9ZZZZ</name>
<accession>A0A381S602</accession>
<evidence type="ECO:0000256" key="10">
    <source>
        <dbReference type="SAM" id="Phobius"/>
    </source>
</evidence>
<dbReference type="NCBIfam" id="TIGR00023">
    <property type="entry name" value="glycerol-3-phosphate 1-O-acyltransferase PlsY"/>
    <property type="match status" value="1"/>
</dbReference>
<keyword evidence="8" id="KW-0594">Phospholipid biosynthesis</keyword>
<feature type="transmembrane region" description="Helical" evidence="10">
    <location>
        <begin position="46"/>
        <end position="69"/>
    </location>
</feature>
<feature type="transmembrane region" description="Helical" evidence="10">
    <location>
        <begin position="75"/>
        <end position="95"/>
    </location>
</feature>
<evidence type="ECO:0000256" key="6">
    <source>
        <dbReference type="ARBA" id="ARBA00023098"/>
    </source>
</evidence>
<evidence type="ECO:0000256" key="7">
    <source>
        <dbReference type="ARBA" id="ARBA00023136"/>
    </source>
</evidence>
<dbReference type="GO" id="GO:0005886">
    <property type="term" value="C:plasma membrane"/>
    <property type="evidence" value="ECO:0007669"/>
    <property type="project" value="InterPro"/>
</dbReference>